<dbReference type="Proteomes" id="UP000789739">
    <property type="component" value="Unassembled WGS sequence"/>
</dbReference>
<accession>A0A9N9HBR4</accession>
<evidence type="ECO:0000313" key="1">
    <source>
        <dbReference type="EMBL" id="CAG8661915.1"/>
    </source>
</evidence>
<protein>
    <submittedName>
        <fullName evidence="1">9647_t:CDS:1</fullName>
    </submittedName>
</protein>
<reference evidence="1" key="1">
    <citation type="submission" date="2021-06" db="EMBL/GenBank/DDBJ databases">
        <authorList>
            <person name="Kallberg Y."/>
            <person name="Tangrot J."/>
            <person name="Rosling A."/>
        </authorList>
    </citation>
    <scope>NUCLEOTIDE SEQUENCE</scope>
    <source>
        <strain evidence="1">BR232B</strain>
    </source>
</reference>
<feature type="non-terminal residue" evidence="1">
    <location>
        <position position="56"/>
    </location>
</feature>
<dbReference type="EMBL" id="CAJVPI010003756">
    <property type="protein sequence ID" value="CAG8661915.1"/>
    <property type="molecule type" value="Genomic_DNA"/>
</dbReference>
<evidence type="ECO:0000313" key="2">
    <source>
        <dbReference type="Proteomes" id="UP000789739"/>
    </source>
</evidence>
<organism evidence="1 2">
    <name type="scientific">Paraglomus brasilianum</name>
    <dbReference type="NCBI Taxonomy" id="144538"/>
    <lineage>
        <taxon>Eukaryota</taxon>
        <taxon>Fungi</taxon>
        <taxon>Fungi incertae sedis</taxon>
        <taxon>Mucoromycota</taxon>
        <taxon>Glomeromycotina</taxon>
        <taxon>Glomeromycetes</taxon>
        <taxon>Paraglomerales</taxon>
        <taxon>Paraglomeraceae</taxon>
        <taxon>Paraglomus</taxon>
    </lineage>
</organism>
<gene>
    <name evidence="1" type="ORF">PBRASI_LOCUS10828</name>
</gene>
<proteinExistence type="predicted"/>
<dbReference type="AlphaFoldDB" id="A0A9N9HBR4"/>
<sequence>MRSILACSNASTCIETGCEELVGASNDSGIEDTTISYIDSKIYFEEMSIAPKTRTE</sequence>
<comment type="caution">
    <text evidence="1">The sequence shown here is derived from an EMBL/GenBank/DDBJ whole genome shotgun (WGS) entry which is preliminary data.</text>
</comment>
<name>A0A9N9HBR4_9GLOM</name>
<keyword evidence="2" id="KW-1185">Reference proteome</keyword>